<feature type="transmembrane region" description="Helical" evidence="3">
    <location>
        <begin position="160"/>
        <end position="177"/>
    </location>
</feature>
<evidence type="ECO:0008006" key="6">
    <source>
        <dbReference type="Google" id="ProtNLM"/>
    </source>
</evidence>
<keyword evidence="3" id="KW-1133">Transmembrane helix</keyword>
<keyword evidence="1" id="KW-0175">Coiled coil</keyword>
<evidence type="ECO:0000313" key="5">
    <source>
        <dbReference type="Proteomes" id="UP000233398"/>
    </source>
</evidence>
<reference evidence="4 5" key="1">
    <citation type="submission" date="2017-11" db="EMBL/GenBank/DDBJ databases">
        <title>Rhodohalobacter 15182 sp. nov., isolated from a salt lake.</title>
        <authorList>
            <person name="Han S."/>
        </authorList>
    </citation>
    <scope>NUCLEOTIDE SEQUENCE [LARGE SCALE GENOMIC DNA]</scope>
    <source>
        <strain evidence="4 5">15182</strain>
    </source>
</reference>
<dbReference type="RefSeq" id="WP_101071486.1">
    <property type="nucleotide sequence ID" value="NZ_PISP01000001.1"/>
</dbReference>
<dbReference type="OrthoDB" id="9812498at2"/>
<feature type="coiled-coil region" evidence="1">
    <location>
        <begin position="521"/>
        <end position="614"/>
    </location>
</feature>
<dbReference type="Proteomes" id="UP000233398">
    <property type="component" value="Unassembled WGS sequence"/>
</dbReference>
<sequence>MPEKPSNNKTLDELIALLKRGYERYTRFKKTTLGFYAFGLFLAGLSAFVLLEQSLYLTSGVKTGLVVLLLGLSLLLGYSLYKKFKTSSFQTFYTDFFSNSDQSKVLSAVDLYLYPDQQSSVFYDAAISSNLKNVNIGDVRRELNEFILQKPETKSFKKSAFFFLASFLLIATFSFIYTDSLQRTFHFWETYSKPNPFQFTVSPGNTTVEHGSAFNPEIKFLDGNIPDQILFSYKTDVEDGFRSRPTESGGNRLFASSQIELTNSITYRFEMDGFQSEEYEATVRLQPRFEELMVDVQPPSYTQLSSSEYTYPFSNISFYPGSEISLSGRTNKELLTLRIEGEDFSSVPELQTENGQSVFTYQFAPENDDTLAFYLSDIDELQNSNRYRTVLTLTDDENPVVSILDPTGTIQSSSPENMEIQFRATDDFGITRAELRWELQRAFVDDPIQNQQRLSNPGNGYTESINWDLNSLDLRPRDVVEFKIRVWDNDEISGPKYSDSNIVTLIVPSLAESFEELDSKERDVQGELDNISDNFRNMENEYEEFLEKLRQNPEGGFEEEQMMEEIRDQQSDIDDAVREMNEQFEELRSEMMQNDNVSEETQRAYRELQQLMDELDDPALREAMEELQKALQNMSPDEIEQALENVSFNEDVYRERIERTVELFKQLKMNSDLDKLARQYEDLADRIQPTESQSPENLKNELQNSEDDLNSIKNQLDNLDQNPPKRSEQKIKQIKEEAQERIDEIEQDFDDLDRETEDQIQSGDEETDESTKGNQQQLSQQLQEQAEQLRSASSQMSGQQIQVNILALQHALYTLLELSDLQEYISQSAAEIRSRNQGFVELARSQKNVSDNFSITADTLFKVSSELPGVPNQINRKKAEVERSLGNSLEEMVERDQRNASIASREALSGINDLASMVASLIDQLKDQQNGDGGGGMSMQQMIEQMQQMSGNQQQLNQQLQELINDMQGDRLSREQTERLDQLARQQNEVRRQLQEIQRRGGLESGDRVLSELQRMMDDMEDSINDMRGGMTDPIMTQRQQNILSRMLDAEEALEQRGETEEREGTASSNYDQTLPPEMTLQELEQEIRTRLQDPNYTSFSESFQRLIERYFEQLRRFEQSERK</sequence>
<name>A0A2N0VJ34_9BACT</name>
<feature type="transmembrane region" description="Helical" evidence="3">
    <location>
        <begin position="33"/>
        <end position="51"/>
    </location>
</feature>
<feature type="region of interest" description="Disordered" evidence="2">
    <location>
        <begin position="746"/>
        <end position="793"/>
    </location>
</feature>
<evidence type="ECO:0000256" key="2">
    <source>
        <dbReference type="SAM" id="MobiDB-lite"/>
    </source>
</evidence>
<proteinExistence type="predicted"/>
<gene>
    <name evidence="4" type="ORF">CWD77_01635</name>
</gene>
<evidence type="ECO:0000256" key="3">
    <source>
        <dbReference type="SAM" id="Phobius"/>
    </source>
</evidence>
<protein>
    <recommendedName>
        <fullName evidence="6">DUF4175 domain-containing protein</fullName>
    </recommendedName>
</protein>
<dbReference type="Gene3D" id="1.10.287.950">
    <property type="entry name" value="Methyl-accepting chemotaxis protein"/>
    <property type="match status" value="1"/>
</dbReference>
<keyword evidence="3" id="KW-0812">Transmembrane</keyword>
<feature type="transmembrane region" description="Helical" evidence="3">
    <location>
        <begin position="63"/>
        <end position="81"/>
    </location>
</feature>
<feature type="compositionally biased region" description="Low complexity" evidence="2">
    <location>
        <begin position="775"/>
        <end position="792"/>
    </location>
</feature>
<dbReference type="SUPFAM" id="SSF58104">
    <property type="entry name" value="Methyl-accepting chemotaxis protein (MCP) signaling domain"/>
    <property type="match status" value="1"/>
</dbReference>
<organism evidence="4 5">
    <name type="scientific">Rhodohalobacter barkolensis</name>
    <dbReference type="NCBI Taxonomy" id="2053187"/>
    <lineage>
        <taxon>Bacteria</taxon>
        <taxon>Pseudomonadati</taxon>
        <taxon>Balneolota</taxon>
        <taxon>Balneolia</taxon>
        <taxon>Balneolales</taxon>
        <taxon>Balneolaceae</taxon>
        <taxon>Rhodohalobacter</taxon>
    </lineage>
</organism>
<evidence type="ECO:0000256" key="1">
    <source>
        <dbReference type="SAM" id="Coils"/>
    </source>
</evidence>
<feature type="coiled-coil region" evidence="1">
    <location>
        <begin position="939"/>
        <end position="1000"/>
    </location>
</feature>
<dbReference type="AlphaFoldDB" id="A0A2N0VJ34"/>
<dbReference type="EMBL" id="PISP01000001">
    <property type="protein sequence ID" value="PKD44196.1"/>
    <property type="molecule type" value="Genomic_DNA"/>
</dbReference>
<feature type="compositionally biased region" description="Acidic residues" evidence="2">
    <location>
        <begin position="746"/>
        <end position="768"/>
    </location>
</feature>
<keyword evidence="5" id="KW-1185">Reference proteome</keyword>
<evidence type="ECO:0000313" key="4">
    <source>
        <dbReference type="EMBL" id="PKD44196.1"/>
    </source>
</evidence>
<comment type="caution">
    <text evidence="4">The sequence shown here is derived from an EMBL/GenBank/DDBJ whole genome shotgun (WGS) entry which is preliminary data.</text>
</comment>
<feature type="compositionally biased region" description="Basic and acidic residues" evidence="2">
    <location>
        <begin position="1054"/>
        <end position="1065"/>
    </location>
</feature>
<feature type="region of interest" description="Disordered" evidence="2">
    <location>
        <begin position="1053"/>
        <end position="1078"/>
    </location>
</feature>
<accession>A0A2N0VJ34</accession>
<keyword evidence="3" id="KW-0472">Membrane</keyword>